<evidence type="ECO:0000313" key="2">
    <source>
        <dbReference type="Proteomes" id="UP001369086"/>
    </source>
</evidence>
<dbReference type="EMBL" id="JAHFZB010000005">
    <property type="protein sequence ID" value="KAK6489635.1"/>
    <property type="molecule type" value="Genomic_DNA"/>
</dbReference>
<keyword evidence="2" id="KW-1185">Reference proteome</keyword>
<evidence type="ECO:0000313" key="1">
    <source>
        <dbReference type="EMBL" id="KAK6489635.1"/>
    </source>
</evidence>
<dbReference type="PANTHER" id="PTHR31025:SF27">
    <property type="entry name" value="SI:CH211-193K19.2-RELATED"/>
    <property type="match status" value="1"/>
</dbReference>
<dbReference type="Proteomes" id="UP001369086">
    <property type="component" value="Unassembled WGS sequence"/>
</dbReference>
<reference evidence="1 2" key="1">
    <citation type="submission" date="2021-05" db="EMBL/GenBank/DDBJ databases">
        <authorList>
            <person name="Zahm M."/>
            <person name="Klopp C."/>
            <person name="Cabau C."/>
            <person name="Kuhl H."/>
            <person name="Suciu R."/>
            <person name="Ciorpac M."/>
            <person name="Holostenco D."/>
            <person name="Gessner J."/>
            <person name="Wuertz S."/>
            <person name="Hohne C."/>
            <person name="Stock M."/>
            <person name="Gislard M."/>
            <person name="Lluch J."/>
            <person name="Milhes M."/>
            <person name="Lampietro C."/>
            <person name="Lopez Roques C."/>
            <person name="Donnadieu C."/>
            <person name="Du K."/>
            <person name="Schartl M."/>
            <person name="Guiguen Y."/>
        </authorList>
    </citation>
    <scope>NUCLEOTIDE SEQUENCE [LARGE SCALE GENOMIC DNA]</scope>
    <source>
        <strain evidence="1">Hh-F2</strain>
        <tissue evidence="1">Blood</tissue>
    </source>
</reference>
<organism evidence="1 2">
    <name type="scientific">Huso huso</name>
    <name type="common">Beluga</name>
    <name type="synonym">Acipenser huso</name>
    <dbReference type="NCBI Taxonomy" id="61971"/>
    <lineage>
        <taxon>Eukaryota</taxon>
        <taxon>Metazoa</taxon>
        <taxon>Chordata</taxon>
        <taxon>Craniata</taxon>
        <taxon>Vertebrata</taxon>
        <taxon>Euteleostomi</taxon>
        <taxon>Actinopterygii</taxon>
        <taxon>Chondrostei</taxon>
        <taxon>Acipenseriformes</taxon>
        <taxon>Acipenseridae</taxon>
        <taxon>Huso</taxon>
    </lineage>
</organism>
<name>A0ABR0ZXU7_HUSHU</name>
<accession>A0ABR0ZXU7</accession>
<comment type="caution">
    <text evidence="1">The sequence shown here is derived from an EMBL/GenBank/DDBJ whole genome shotgun (WGS) entry which is preliminary data.</text>
</comment>
<dbReference type="PANTHER" id="PTHR31025">
    <property type="entry name" value="SI:CH211-196P9.1-RELATED"/>
    <property type="match status" value="1"/>
</dbReference>
<sequence>MPFIADFKRRWPSLFSEQGVCAEFTCITTVPLLSKFMSQLDDYSTKLTRVFQRKGGAAGHRMRNIMAVMGQNDSIETRRACILKALAVYVNEEPEKLIKEYLVSDVDADDAQKMMDQTVIGIYVIKHEGADAVDPPEDVGIIIEGVQVLQYLGDAANACALLLGLIYTMNLSYPPVLKYTFEVLQKILMELDGNKLSTKAQVLKNKLLE</sequence>
<protein>
    <submittedName>
        <fullName evidence="1">Uncharacterized protein</fullName>
    </submittedName>
</protein>
<proteinExistence type="predicted"/>
<gene>
    <name evidence="1" type="ORF">HHUSO_G6492</name>
</gene>